<dbReference type="EMBL" id="JAOYFB010000004">
    <property type="protein sequence ID" value="KAK4013979.1"/>
    <property type="molecule type" value="Genomic_DNA"/>
</dbReference>
<proteinExistence type="predicted"/>
<evidence type="ECO:0000313" key="1">
    <source>
        <dbReference type="EMBL" id="KAK4013979.1"/>
    </source>
</evidence>
<comment type="caution">
    <text evidence="1">The sequence shown here is derived from an EMBL/GenBank/DDBJ whole genome shotgun (WGS) entry which is preliminary data.</text>
</comment>
<sequence length="124" mass="13422">MRSVSHRTDGFFFGMGAVTKMPILETSGEATEADSSVNVIDLESEPERISKEVDNDSFSNALAYNSVLNSDNTANSIIRDTQIDSVVEMVAASWAEFDAERRNGQEGGDIPDSLALELLGSEMV</sequence>
<name>A0ABQ9ZM10_9CRUS</name>
<organism evidence="1 2">
    <name type="scientific">Daphnia magna</name>
    <dbReference type="NCBI Taxonomy" id="35525"/>
    <lineage>
        <taxon>Eukaryota</taxon>
        <taxon>Metazoa</taxon>
        <taxon>Ecdysozoa</taxon>
        <taxon>Arthropoda</taxon>
        <taxon>Crustacea</taxon>
        <taxon>Branchiopoda</taxon>
        <taxon>Diplostraca</taxon>
        <taxon>Cladocera</taxon>
        <taxon>Anomopoda</taxon>
        <taxon>Daphniidae</taxon>
        <taxon>Daphnia</taxon>
    </lineage>
</organism>
<reference evidence="1 2" key="1">
    <citation type="journal article" date="2023" name="Nucleic Acids Res.">
        <title>The hologenome of Daphnia magna reveals possible DNA methylation and microbiome-mediated evolution of the host genome.</title>
        <authorList>
            <person name="Chaturvedi A."/>
            <person name="Li X."/>
            <person name="Dhandapani V."/>
            <person name="Marshall H."/>
            <person name="Kissane S."/>
            <person name="Cuenca-Cambronero M."/>
            <person name="Asole G."/>
            <person name="Calvet F."/>
            <person name="Ruiz-Romero M."/>
            <person name="Marangio P."/>
            <person name="Guigo R."/>
            <person name="Rago D."/>
            <person name="Mirbahai L."/>
            <person name="Eastwood N."/>
            <person name="Colbourne J.K."/>
            <person name="Zhou J."/>
            <person name="Mallon E."/>
            <person name="Orsini L."/>
        </authorList>
    </citation>
    <scope>NUCLEOTIDE SEQUENCE [LARGE SCALE GENOMIC DNA]</scope>
    <source>
        <strain evidence="1">LRV0_1</strain>
    </source>
</reference>
<gene>
    <name evidence="1" type="ORF">OUZ56_026527</name>
</gene>
<protein>
    <submittedName>
        <fullName evidence="1">Uncharacterized protein</fullName>
    </submittedName>
</protein>
<accession>A0ABQ9ZM10</accession>
<dbReference type="Proteomes" id="UP001234178">
    <property type="component" value="Unassembled WGS sequence"/>
</dbReference>
<keyword evidence="2" id="KW-1185">Reference proteome</keyword>
<evidence type="ECO:0000313" key="2">
    <source>
        <dbReference type="Proteomes" id="UP001234178"/>
    </source>
</evidence>